<dbReference type="PROSITE" id="PS50011">
    <property type="entry name" value="PROTEIN_KINASE_DOM"/>
    <property type="match status" value="1"/>
</dbReference>
<evidence type="ECO:0000256" key="1">
    <source>
        <dbReference type="ARBA" id="ARBA00022679"/>
    </source>
</evidence>
<dbReference type="FunFam" id="1.10.510.10:FF:001375">
    <property type="entry name" value="Protein kinase, putative"/>
    <property type="match status" value="1"/>
</dbReference>
<feature type="region of interest" description="Disordered" evidence="5">
    <location>
        <begin position="685"/>
        <end position="716"/>
    </location>
</feature>
<reference evidence="7 8" key="1">
    <citation type="submission" date="2015-07" db="EMBL/GenBank/DDBJ databases">
        <title>High-quality genome of monoxenous trypanosomatid Leptomonas pyrrhocoris.</title>
        <authorList>
            <person name="Flegontov P."/>
            <person name="Butenko A."/>
            <person name="Firsov S."/>
            <person name="Vlcek C."/>
            <person name="Logacheva M.D."/>
            <person name="Field M."/>
            <person name="Filatov D."/>
            <person name="Flegontova O."/>
            <person name="Gerasimov E."/>
            <person name="Jackson A.P."/>
            <person name="Kelly S."/>
            <person name="Opperdoes F."/>
            <person name="O'Reilly A."/>
            <person name="Votypka J."/>
            <person name="Yurchenko V."/>
            <person name="Lukes J."/>
        </authorList>
    </citation>
    <scope>NUCLEOTIDE SEQUENCE [LARGE SCALE GENOMIC DNA]</scope>
    <source>
        <strain evidence="7">H10</strain>
    </source>
</reference>
<keyword evidence="3" id="KW-0418">Kinase</keyword>
<dbReference type="RefSeq" id="XP_015652740.1">
    <property type="nucleotide sequence ID" value="XM_015808689.1"/>
</dbReference>
<feature type="compositionally biased region" description="Polar residues" evidence="5">
    <location>
        <begin position="687"/>
        <end position="696"/>
    </location>
</feature>
<dbReference type="OMA" id="CAPWRHI"/>
<evidence type="ECO:0000256" key="2">
    <source>
        <dbReference type="ARBA" id="ARBA00022741"/>
    </source>
</evidence>
<dbReference type="PROSITE" id="PS00108">
    <property type="entry name" value="PROTEIN_KINASE_ST"/>
    <property type="match status" value="1"/>
</dbReference>
<dbReference type="GeneID" id="26909579"/>
<evidence type="ECO:0000313" key="7">
    <source>
        <dbReference type="EMBL" id="KPA74301.1"/>
    </source>
</evidence>
<dbReference type="InterPro" id="IPR011009">
    <property type="entry name" value="Kinase-like_dom_sf"/>
</dbReference>
<feature type="compositionally biased region" description="Basic and acidic residues" evidence="5">
    <location>
        <begin position="197"/>
        <end position="207"/>
    </location>
</feature>
<feature type="compositionally biased region" description="Low complexity" evidence="5">
    <location>
        <begin position="177"/>
        <end position="193"/>
    </location>
</feature>
<accession>A0A0N0VD49</accession>
<keyword evidence="2" id="KW-0547">Nucleotide-binding</keyword>
<feature type="domain" description="Protein kinase" evidence="6">
    <location>
        <begin position="1207"/>
        <end position="1938"/>
    </location>
</feature>
<feature type="compositionally biased region" description="Polar residues" evidence="5">
    <location>
        <begin position="405"/>
        <end position="417"/>
    </location>
</feature>
<feature type="region of interest" description="Disordered" evidence="5">
    <location>
        <begin position="405"/>
        <end position="432"/>
    </location>
</feature>
<keyword evidence="8" id="KW-1185">Reference proteome</keyword>
<dbReference type="PANTHER" id="PTHR48016:SF56">
    <property type="entry name" value="MAPKK KINASE"/>
    <property type="match status" value="1"/>
</dbReference>
<name>A0A0N0VD49_LEPPY</name>
<comment type="caution">
    <text evidence="7">The sequence shown here is derived from an EMBL/GenBank/DDBJ whole genome shotgun (WGS) entry which is preliminary data.</text>
</comment>
<dbReference type="GO" id="GO:0005524">
    <property type="term" value="F:ATP binding"/>
    <property type="evidence" value="ECO:0007669"/>
    <property type="project" value="UniProtKB-KW"/>
</dbReference>
<feature type="region of interest" description="Disordered" evidence="5">
    <location>
        <begin position="1107"/>
        <end position="1129"/>
    </location>
</feature>
<keyword evidence="1" id="KW-0808">Transferase</keyword>
<dbReference type="Gene3D" id="1.10.510.10">
    <property type="entry name" value="Transferase(Phosphotransferase) domain 1"/>
    <property type="match status" value="1"/>
</dbReference>
<gene>
    <name evidence="7" type="ORF">ABB37_09296</name>
</gene>
<dbReference type="GO" id="GO:0004672">
    <property type="term" value="F:protein kinase activity"/>
    <property type="evidence" value="ECO:0007669"/>
    <property type="project" value="InterPro"/>
</dbReference>
<keyword evidence="4" id="KW-0067">ATP-binding</keyword>
<dbReference type="Proteomes" id="UP000037923">
    <property type="component" value="Unassembled WGS sequence"/>
</dbReference>
<feature type="compositionally biased region" description="Polar residues" evidence="5">
    <location>
        <begin position="947"/>
        <end position="956"/>
    </location>
</feature>
<dbReference type="OrthoDB" id="267678at2759"/>
<dbReference type="SUPFAM" id="SSF56112">
    <property type="entry name" value="Protein kinase-like (PK-like)"/>
    <property type="match status" value="1"/>
</dbReference>
<evidence type="ECO:0000256" key="3">
    <source>
        <dbReference type="ARBA" id="ARBA00022777"/>
    </source>
</evidence>
<feature type="compositionally biased region" description="Polar residues" evidence="5">
    <location>
        <begin position="145"/>
        <end position="169"/>
    </location>
</feature>
<dbReference type="Pfam" id="PF00069">
    <property type="entry name" value="Pkinase"/>
    <property type="match status" value="3"/>
</dbReference>
<organism evidence="7 8">
    <name type="scientific">Leptomonas pyrrhocoris</name>
    <name type="common">Firebug parasite</name>
    <dbReference type="NCBI Taxonomy" id="157538"/>
    <lineage>
        <taxon>Eukaryota</taxon>
        <taxon>Discoba</taxon>
        <taxon>Euglenozoa</taxon>
        <taxon>Kinetoplastea</taxon>
        <taxon>Metakinetoplastina</taxon>
        <taxon>Trypanosomatida</taxon>
        <taxon>Trypanosomatidae</taxon>
        <taxon>Leishmaniinae</taxon>
        <taxon>Leptomonas</taxon>
    </lineage>
</organism>
<feature type="compositionally biased region" description="Low complexity" evidence="5">
    <location>
        <begin position="13"/>
        <end position="32"/>
    </location>
</feature>
<proteinExistence type="predicted"/>
<dbReference type="InterPro" id="IPR008271">
    <property type="entry name" value="Ser/Thr_kinase_AS"/>
</dbReference>
<feature type="compositionally biased region" description="Polar residues" evidence="5">
    <location>
        <begin position="253"/>
        <end position="269"/>
    </location>
</feature>
<sequence>MSALSLSRDSPLSSTGLASSAQAQGASAPLPSTSATPVGGGAASAARQTSSFLRKPPSSSSSWWTRAIHTPATSEVHKEADAPANIGDGASFLTAAVLAALAAATATVAYRVYSHLRERPAPPAPRRPPLRREEGSLSARIGLTDPSTAEKSLAVSPTATVTSQRTTADVSDGLTATSRSCSSRVSPRPRTSSAQDTRPDPAEKDQEGGEEDEYAEETVEGEAEDAFDVKERGPAKLVAPSQRSEDVAAADTRTPTVAANNDASTTSHPSADPAAPFQVLLSKAAAAPPRSTGSNLLLCNYYDLDLYAQNGIAAGAHGWPRVFGLLSASAAAGPPHHGDGASAEAKATDTYLDMLDAASRSLVGGADQGLEGRPNPRSMTCTYEGSRVTANEYPALLREALSTSATGPNANANTTGAYRNAHPSSTSSDASVRSSSTFAWSATSYALTTAPPSATTPCFAEVPYLQRTGRRLSSVEPSAVSGTTVSPSQYSLSSDTKGVPLHVLQHISLHGSRSWSDGTGSASGRTSNTTSALQQATVLSPVALARAQRNLQKDISTLVATTAAARPPPSVPAASAASASLRRSPVTASVSVGATPRSIGRLPPLRTPLSEASSRVGSTAALDTLDRAASATASSAITTDGFPAREAYAERQQAMRARADAKDRQRQAAQMSLSRLDAVGVFPTIHAGQNSSSSTAVPAAPEGDEDGVVEPFSPTTLARRRTIAEQLALLTSRRERQHRYTQQLQGLLHEAPSFSSSSSPTGAVSAASGAGAAASSDSVSPVQYSLTRAADASHAVCPCGFAVQSLTDVSPGVYYSSLLQHHYHCRNRAHSDVTTEVLQSKRRRLRERRTRAAAAAALGDANESNEMGTCEDEEKDVEDQKAAKAVTTAVAGVSTPVSDQSAAGREVYPLPCHRAGCIASMSATSSTTAAAAAAFGSGDPRSREASNHSTGTNLSGKGTAVVGRARTWTSATPATATVSVPPPAPLSLAPAAAALPKSTEPPHDRRVDDMTVKHQDDGSASYSISLTYHDSTTGMSRTVNTSALPPLRRGGGAGHAAAPIPGLSSLSDCSAALPLAAAAARMTRPTIAGSPTSLGGSVTTAAAAAARRCSSNSPSPARGAAGGAAEAERTASISPAGVGVMNARGSRARSATAAGVGGSSTAAAAAAGSTVVVAAGAPINHFAAPLPPSEPQHGPRLQGVAGRNGEMAIGAFLGGGACGKVYECLNTETGQVLAAKQIVFDAKDRKLRTRLKQLELELEVLTLAARHHVQWIVGFFGAEKRGHSVLMYLEYCQRGSLLDYMVEGNSADAAVWGDVDKKDGGDDARDDRDSVAAVRSRAAFAARSASATTVPGGATVEDASADNSDAPAFDPGRYNADDDAPAAAVDPWRHTGTDDGAANCHITDSTLQGLRKVHQGQSHGGLPNVARSGITDGAEEDAARPITGKPPRNARTRLEEEEDGAFHVRIGSTLTSPSSGDPSMAYSGSTWETMPLNEALHPQMPPLSIEQVQYFTRQIVEGLRFMHEHNYAHLDVKTANVLVTADEQCRLADLGCAMRLQTPPATPAHSEAAAEEPTSVSAVIAKTTQPLAGDADAHQDIENSSGDGASSIVSPPTYPVLVDHDAITELRGTALYMAPEMIRFESHAIGSPADIWSLGCVVMEMATGCAPWRHIAKDKLRVLYRIGSAREELPLPPLVRAWAEEASEWLADEGAQSPTTVARNAAAAAEASFLLTEEPDKSHSADDEERLHAHGGIRGRVEADMALAEEEEAPYRQRRRLDDADADVDCVAAAADCGCKEGRDVTVEGAAHSSASHSDTLVGHWVRPGSTCAAVSPSPLSVTASPVPSDILVASPTLHRHATCGSVRGDRFVLKTGSMQTADEAATTTTTATTSAAEELLFQRQYRVMQLYVELQSFVSACVRVRPEDRSSAEELLRHPFLAL</sequence>
<protein>
    <recommendedName>
        <fullName evidence="6">Protein kinase domain-containing protein</fullName>
    </recommendedName>
</protein>
<feature type="compositionally biased region" description="Polar residues" evidence="5">
    <location>
        <begin position="1"/>
        <end position="12"/>
    </location>
</feature>
<feature type="region of interest" description="Disordered" evidence="5">
    <location>
        <begin position="119"/>
        <end position="272"/>
    </location>
</feature>
<evidence type="ECO:0000256" key="5">
    <source>
        <dbReference type="SAM" id="MobiDB-lite"/>
    </source>
</evidence>
<dbReference type="PANTHER" id="PTHR48016">
    <property type="entry name" value="MAP KINASE KINASE KINASE SSK2-RELATED-RELATED"/>
    <property type="match status" value="1"/>
</dbReference>
<evidence type="ECO:0000313" key="8">
    <source>
        <dbReference type="Proteomes" id="UP000037923"/>
    </source>
</evidence>
<feature type="compositionally biased region" description="Low complexity" evidence="5">
    <location>
        <begin position="1107"/>
        <end position="1125"/>
    </location>
</feature>
<evidence type="ECO:0000259" key="6">
    <source>
        <dbReference type="PROSITE" id="PS50011"/>
    </source>
</evidence>
<dbReference type="InterPro" id="IPR000719">
    <property type="entry name" value="Prot_kinase_dom"/>
</dbReference>
<dbReference type="SMART" id="SM00220">
    <property type="entry name" value="S_TKc"/>
    <property type="match status" value="1"/>
</dbReference>
<feature type="region of interest" description="Disordered" evidence="5">
    <location>
        <begin position="1"/>
        <end position="66"/>
    </location>
</feature>
<dbReference type="Gene3D" id="3.30.200.20">
    <property type="entry name" value="Phosphorylase Kinase, domain 1"/>
    <property type="match status" value="1"/>
</dbReference>
<dbReference type="VEuPathDB" id="TriTrypDB:LpyrH10_30_0570"/>
<dbReference type="EMBL" id="LGTL01000030">
    <property type="protein sequence ID" value="KPA74301.1"/>
    <property type="molecule type" value="Genomic_DNA"/>
</dbReference>
<dbReference type="InterPro" id="IPR050538">
    <property type="entry name" value="MAP_kinase_kinase_kinase"/>
</dbReference>
<evidence type="ECO:0000256" key="4">
    <source>
        <dbReference type="ARBA" id="ARBA00022840"/>
    </source>
</evidence>
<feature type="region of interest" description="Disordered" evidence="5">
    <location>
        <begin position="935"/>
        <end position="960"/>
    </location>
</feature>
<feature type="compositionally biased region" description="Acidic residues" evidence="5">
    <location>
        <begin position="208"/>
        <end position="226"/>
    </location>
</feature>